<dbReference type="EMBL" id="CAMXCT020006837">
    <property type="protein sequence ID" value="CAL1174246.1"/>
    <property type="molecule type" value="Genomic_DNA"/>
</dbReference>
<accession>A0A9P1M4M3</accession>
<evidence type="ECO:0000313" key="3">
    <source>
        <dbReference type="EMBL" id="CAI4020871.1"/>
    </source>
</evidence>
<feature type="non-terminal residue" evidence="3">
    <location>
        <position position="1"/>
    </location>
</feature>
<sequence>VCITGLFWLKLCRFAMWQLFLDRCNASPASPALVDAELPGVFTCHELLQRVLQLCHRLQPWTIDDQLGICFQRPSLSAVVALLAALRMERPYVPLHPMDSWGLGTSSERLAFLMSLAKISGVLCGRDTVEQVLKAWRGRKDQLLDLDSDFDFQQLPLPPVSTPAPATTELLYVMFTSGSTGRPKGVKGLKSATLNRLQWQWHCYPWTSTDVALARTPLVFVDHVAELFGALLAAEGPSLVCSATEVPKLLRCLKQHQAGVVNNTCGGEQHM</sequence>
<dbReference type="SUPFAM" id="SSF56801">
    <property type="entry name" value="Acetyl-CoA synthetase-like"/>
    <property type="match status" value="1"/>
</dbReference>
<keyword evidence="5" id="KW-1185">Reference proteome</keyword>
<evidence type="ECO:0000259" key="2">
    <source>
        <dbReference type="Pfam" id="PF00501"/>
    </source>
</evidence>
<feature type="chain" id="PRO_5043273183" evidence="1">
    <location>
        <begin position="27"/>
        <end position="271"/>
    </location>
</feature>
<organism evidence="3">
    <name type="scientific">Cladocopium goreaui</name>
    <dbReference type="NCBI Taxonomy" id="2562237"/>
    <lineage>
        <taxon>Eukaryota</taxon>
        <taxon>Sar</taxon>
        <taxon>Alveolata</taxon>
        <taxon>Dinophyceae</taxon>
        <taxon>Suessiales</taxon>
        <taxon>Symbiodiniaceae</taxon>
        <taxon>Cladocopium</taxon>
    </lineage>
</organism>
<dbReference type="GO" id="GO:0043041">
    <property type="term" value="P:amino acid activation for nonribosomal peptide biosynthetic process"/>
    <property type="evidence" value="ECO:0007669"/>
    <property type="project" value="TreeGrafter"/>
</dbReference>
<feature type="signal peptide" evidence="1">
    <location>
        <begin position="1"/>
        <end position="26"/>
    </location>
</feature>
<evidence type="ECO:0000256" key="1">
    <source>
        <dbReference type="SAM" id="SignalP"/>
    </source>
</evidence>
<dbReference type="PROSITE" id="PS00455">
    <property type="entry name" value="AMP_BINDING"/>
    <property type="match status" value="1"/>
</dbReference>
<evidence type="ECO:0000313" key="5">
    <source>
        <dbReference type="Proteomes" id="UP001152797"/>
    </source>
</evidence>
<comment type="caution">
    <text evidence="3">The sequence shown here is derived from an EMBL/GenBank/DDBJ whole genome shotgun (WGS) entry which is preliminary data.</text>
</comment>
<dbReference type="AlphaFoldDB" id="A0A9P1M4M3"/>
<keyword evidence="1" id="KW-0732">Signal</keyword>
<dbReference type="Gene3D" id="3.40.50.12780">
    <property type="entry name" value="N-terminal domain of ligase-like"/>
    <property type="match status" value="1"/>
</dbReference>
<dbReference type="InterPro" id="IPR042099">
    <property type="entry name" value="ANL_N_sf"/>
</dbReference>
<dbReference type="PANTHER" id="PTHR44394:SF1">
    <property type="entry name" value="BETA-ALANINE-ACTIVATING ENZYME"/>
    <property type="match status" value="1"/>
</dbReference>
<dbReference type="Proteomes" id="UP001152797">
    <property type="component" value="Unassembled WGS sequence"/>
</dbReference>
<name>A0A9P1M4M3_9DINO</name>
<dbReference type="InterPro" id="IPR052091">
    <property type="entry name" value="Beta-ala_Activ/Resist"/>
</dbReference>
<reference evidence="4 5" key="2">
    <citation type="submission" date="2024-05" db="EMBL/GenBank/DDBJ databases">
        <authorList>
            <person name="Chen Y."/>
            <person name="Shah S."/>
            <person name="Dougan E. K."/>
            <person name="Thang M."/>
            <person name="Chan C."/>
        </authorList>
    </citation>
    <scope>NUCLEOTIDE SEQUENCE [LARGE SCALE GENOMIC DNA]</scope>
</reference>
<dbReference type="EMBL" id="CAMXCT010006837">
    <property type="protein sequence ID" value="CAI4020871.1"/>
    <property type="molecule type" value="Genomic_DNA"/>
</dbReference>
<protein>
    <submittedName>
        <fullName evidence="4">Linear gramicidin synthase subunit C</fullName>
    </submittedName>
</protein>
<dbReference type="InterPro" id="IPR000873">
    <property type="entry name" value="AMP-dep_synth/lig_dom"/>
</dbReference>
<dbReference type="InterPro" id="IPR020845">
    <property type="entry name" value="AMP-binding_CS"/>
</dbReference>
<dbReference type="Pfam" id="PF00501">
    <property type="entry name" value="AMP-binding"/>
    <property type="match status" value="1"/>
</dbReference>
<evidence type="ECO:0000313" key="4">
    <source>
        <dbReference type="EMBL" id="CAL4808183.1"/>
    </source>
</evidence>
<dbReference type="EMBL" id="CAMXCT030006837">
    <property type="protein sequence ID" value="CAL4808183.1"/>
    <property type="molecule type" value="Genomic_DNA"/>
</dbReference>
<reference evidence="3" key="1">
    <citation type="submission" date="2022-10" db="EMBL/GenBank/DDBJ databases">
        <authorList>
            <person name="Chen Y."/>
            <person name="Dougan E. K."/>
            <person name="Chan C."/>
            <person name="Rhodes N."/>
            <person name="Thang M."/>
        </authorList>
    </citation>
    <scope>NUCLEOTIDE SEQUENCE</scope>
</reference>
<dbReference type="PANTHER" id="PTHR44394">
    <property type="entry name" value="BETA-ALANINE-ACTIVATING ENZYME"/>
    <property type="match status" value="1"/>
</dbReference>
<dbReference type="OrthoDB" id="408177at2759"/>
<gene>
    <name evidence="3" type="ORF">C1SCF055_LOCUS45251</name>
</gene>
<feature type="domain" description="AMP-dependent synthetase/ligase" evidence="2">
    <location>
        <begin position="22"/>
        <end position="260"/>
    </location>
</feature>
<proteinExistence type="predicted"/>